<dbReference type="NCBIfam" id="NF006600">
    <property type="entry name" value="PRK09140.1"/>
    <property type="match status" value="1"/>
</dbReference>
<keyword evidence="7" id="KW-1185">Reference proteome</keyword>
<accession>A0A8J2YZ19</accession>
<sequence>MIDLKTALARCPLVAILRGIKPDEAPPVAAALIDAGFSIIEIPLNSPDPFTSIGRLAHQFGDLALIGAGTVLSPTQASEVSAAGGRLIVMPHADTEVIRAAKALRMVALPGFATPTEAFAAFHAGADGLKLFPAEANPPAVLKAMKAVLPADVPVLPVGGITPERMADYFQVGAAGFGLGSALYKPGDTAEQVGAAARRFIAALPGH</sequence>
<protein>
    <submittedName>
        <fullName evidence="6">2-dehydro-3-deoxy-6-phosphogalactonate aldolase</fullName>
    </submittedName>
</protein>
<dbReference type="SUPFAM" id="SSF51569">
    <property type="entry name" value="Aldolase"/>
    <property type="match status" value="1"/>
</dbReference>
<comment type="pathway">
    <text evidence="1">Carbohydrate acid metabolism.</text>
</comment>
<organism evidence="6 7">
    <name type="scientific">Aliidongia dinghuensis</name>
    <dbReference type="NCBI Taxonomy" id="1867774"/>
    <lineage>
        <taxon>Bacteria</taxon>
        <taxon>Pseudomonadati</taxon>
        <taxon>Pseudomonadota</taxon>
        <taxon>Alphaproteobacteria</taxon>
        <taxon>Rhodospirillales</taxon>
        <taxon>Dongiaceae</taxon>
        <taxon>Aliidongia</taxon>
    </lineage>
</organism>
<comment type="subunit">
    <text evidence="3">Homotrimer.</text>
</comment>
<comment type="caution">
    <text evidence="6">The sequence shown here is derived from an EMBL/GenBank/DDBJ whole genome shotgun (WGS) entry which is preliminary data.</text>
</comment>
<evidence type="ECO:0000313" key="6">
    <source>
        <dbReference type="EMBL" id="GGF35742.1"/>
    </source>
</evidence>
<dbReference type="AlphaFoldDB" id="A0A8J2YZ19"/>
<dbReference type="InterPro" id="IPR013785">
    <property type="entry name" value="Aldolase_TIM"/>
</dbReference>
<evidence type="ECO:0000256" key="2">
    <source>
        <dbReference type="ARBA" id="ARBA00006906"/>
    </source>
</evidence>
<dbReference type="Gene3D" id="3.20.20.70">
    <property type="entry name" value="Aldolase class I"/>
    <property type="match status" value="1"/>
</dbReference>
<evidence type="ECO:0000256" key="1">
    <source>
        <dbReference type="ARBA" id="ARBA00004761"/>
    </source>
</evidence>
<dbReference type="PANTHER" id="PTHR30246:SF1">
    <property type="entry name" value="2-DEHYDRO-3-DEOXY-6-PHOSPHOGALACTONATE ALDOLASE-RELATED"/>
    <property type="match status" value="1"/>
</dbReference>
<dbReference type="InterPro" id="IPR000887">
    <property type="entry name" value="Aldlse_KDPG_KHG"/>
</dbReference>
<dbReference type="RefSeq" id="WP_189050455.1">
    <property type="nucleotide sequence ID" value="NZ_BMJQ01000013.1"/>
</dbReference>
<keyword evidence="4" id="KW-0456">Lyase</keyword>
<evidence type="ECO:0000256" key="4">
    <source>
        <dbReference type="ARBA" id="ARBA00023239"/>
    </source>
</evidence>
<reference evidence="6" key="1">
    <citation type="journal article" date="2014" name="Int. J. Syst. Evol. Microbiol.">
        <title>Complete genome sequence of Corynebacterium casei LMG S-19264T (=DSM 44701T), isolated from a smear-ripened cheese.</title>
        <authorList>
            <consortium name="US DOE Joint Genome Institute (JGI-PGF)"/>
            <person name="Walter F."/>
            <person name="Albersmeier A."/>
            <person name="Kalinowski J."/>
            <person name="Ruckert C."/>
        </authorList>
    </citation>
    <scope>NUCLEOTIDE SEQUENCE</scope>
    <source>
        <strain evidence="6">CGMCC 1.15725</strain>
    </source>
</reference>
<dbReference type="GO" id="GO:0016829">
    <property type="term" value="F:lyase activity"/>
    <property type="evidence" value="ECO:0007669"/>
    <property type="project" value="UniProtKB-KW"/>
</dbReference>
<comment type="similarity">
    <text evidence="2">Belongs to the KHG/KDPG aldolase family.</text>
</comment>
<dbReference type="Proteomes" id="UP000646365">
    <property type="component" value="Unassembled WGS sequence"/>
</dbReference>
<dbReference type="Pfam" id="PF01081">
    <property type="entry name" value="Aldolase"/>
    <property type="match status" value="1"/>
</dbReference>
<evidence type="ECO:0000313" key="7">
    <source>
        <dbReference type="Proteomes" id="UP000646365"/>
    </source>
</evidence>
<name>A0A8J2YZ19_9PROT</name>
<reference evidence="6" key="2">
    <citation type="submission" date="2020-09" db="EMBL/GenBank/DDBJ databases">
        <authorList>
            <person name="Sun Q."/>
            <person name="Zhou Y."/>
        </authorList>
    </citation>
    <scope>NUCLEOTIDE SEQUENCE</scope>
    <source>
        <strain evidence="6">CGMCC 1.15725</strain>
    </source>
</reference>
<proteinExistence type="inferred from homology"/>
<dbReference type="PANTHER" id="PTHR30246">
    <property type="entry name" value="2-KETO-3-DEOXY-6-PHOSPHOGLUCONATE ALDOLASE"/>
    <property type="match status" value="1"/>
</dbReference>
<evidence type="ECO:0000256" key="3">
    <source>
        <dbReference type="ARBA" id="ARBA00011233"/>
    </source>
</evidence>
<dbReference type="EMBL" id="BMJQ01000013">
    <property type="protein sequence ID" value="GGF35742.1"/>
    <property type="molecule type" value="Genomic_DNA"/>
</dbReference>
<gene>
    <name evidence="6" type="primary">eda-2</name>
    <name evidence="6" type="ORF">GCM10011611_47610</name>
</gene>
<evidence type="ECO:0000256" key="5">
    <source>
        <dbReference type="ARBA" id="ARBA00023277"/>
    </source>
</evidence>
<keyword evidence="5" id="KW-0119">Carbohydrate metabolism</keyword>
<dbReference type="CDD" id="cd00452">
    <property type="entry name" value="KDPG_aldolase"/>
    <property type="match status" value="1"/>
</dbReference>